<accession>A0A0C2WRG9</accession>
<organism evidence="2 3">
    <name type="scientific">Amanita muscaria (strain Koide BX008)</name>
    <dbReference type="NCBI Taxonomy" id="946122"/>
    <lineage>
        <taxon>Eukaryota</taxon>
        <taxon>Fungi</taxon>
        <taxon>Dikarya</taxon>
        <taxon>Basidiomycota</taxon>
        <taxon>Agaricomycotina</taxon>
        <taxon>Agaricomycetes</taxon>
        <taxon>Agaricomycetidae</taxon>
        <taxon>Agaricales</taxon>
        <taxon>Pluteineae</taxon>
        <taxon>Amanitaceae</taxon>
        <taxon>Amanita</taxon>
    </lineage>
</organism>
<evidence type="ECO:0000256" key="1">
    <source>
        <dbReference type="SAM" id="MobiDB-lite"/>
    </source>
</evidence>
<dbReference type="AlphaFoldDB" id="A0A0C2WRG9"/>
<reference evidence="2 3" key="1">
    <citation type="submission" date="2014-04" db="EMBL/GenBank/DDBJ databases">
        <title>Evolutionary Origins and Diversification of the Mycorrhizal Mutualists.</title>
        <authorList>
            <consortium name="DOE Joint Genome Institute"/>
            <consortium name="Mycorrhizal Genomics Consortium"/>
            <person name="Kohler A."/>
            <person name="Kuo A."/>
            <person name="Nagy L.G."/>
            <person name="Floudas D."/>
            <person name="Copeland A."/>
            <person name="Barry K.W."/>
            <person name="Cichocki N."/>
            <person name="Veneault-Fourrey C."/>
            <person name="LaButti K."/>
            <person name="Lindquist E.A."/>
            <person name="Lipzen A."/>
            <person name="Lundell T."/>
            <person name="Morin E."/>
            <person name="Murat C."/>
            <person name="Riley R."/>
            <person name="Ohm R."/>
            <person name="Sun H."/>
            <person name="Tunlid A."/>
            <person name="Henrissat B."/>
            <person name="Grigoriev I.V."/>
            <person name="Hibbett D.S."/>
            <person name="Martin F."/>
        </authorList>
    </citation>
    <scope>NUCLEOTIDE SEQUENCE [LARGE SCALE GENOMIC DNA]</scope>
    <source>
        <strain evidence="2 3">Koide BX008</strain>
    </source>
</reference>
<keyword evidence="3" id="KW-1185">Reference proteome</keyword>
<dbReference type="InParanoid" id="A0A0C2WRG9"/>
<name>A0A0C2WRG9_AMAMK</name>
<dbReference type="EMBL" id="KN818327">
    <property type="protein sequence ID" value="KIL58893.1"/>
    <property type="molecule type" value="Genomic_DNA"/>
</dbReference>
<evidence type="ECO:0000313" key="3">
    <source>
        <dbReference type="Proteomes" id="UP000054549"/>
    </source>
</evidence>
<feature type="region of interest" description="Disordered" evidence="1">
    <location>
        <begin position="1"/>
        <end position="25"/>
    </location>
</feature>
<proteinExistence type="predicted"/>
<sequence>MGNPAGGHDPLHSPYERRMKKAPRQTGSRITLISWPVAVGSFFKLNVEKCTHVVPVIGPFCYKRSKDNALDALAKQVMDHQRVLHAY</sequence>
<protein>
    <submittedName>
        <fullName evidence="2">Uncharacterized protein</fullName>
    </submittedName>
</protein>
<dbReference type="HOGENOM" id="CLU_2482849_0_0_1"/>
<dbReference type="Proteomes" id="UP000054549">
    <property type="component" value="Unassembled WGS sequence"/>
</dbReference>
<gene>
    <name evidence="2" type="ORF">M378DRAFT_170082</name>
</gene>
<evidence type="ECO:0000313" key="2">
    <source>
        <dbReference type="EMBL" id="KIL58893.1"/>
    </source>
</evidence>